<dbReference type="Proteomes" id="UP000650467">
    <property type="component" value="Unassembled WGS sequence"/>
</dbReference>
<name>A0A835VWH9_CHLIN</name>
<reference evidence="2" key="1">
    <citation type="journal article" date="2020" name="bioRxiv">
        <title>Comparative genomics of Chlamydomonas.</title>
        <authorList>
            <person name="Craig R.J."/>
            <person name="Hasan A.R."/>
            <person name="Ness R.W."/>
            <person name="Keightley P.D."/>
        </authorList>
    </citation>
    <scope>NUCLEOTIDE SEQUENCE</scope>
    <source>
        <strain evidence="2">SAG 7.73</strain>
    </source>
</reference>
<organism evidence="2 3">
    <name type="scientific">Chlamydomonas incerta</name>
    <dbReference type="NCBI Taxonomy" id="51695"/>
    <lineage>
        <taxon>Eukaryota</taxon>
        <taxon>Viridiplantae</taxon>
        <taxon>Chlorophyta</taxon>
        <taxon>core chlorophytes</taxon>
        <taxon>Chlorophyceae</taxon>
        <taxon>CS clade</taxon>
        <taxon>Chlamydomonadales</taxon>
        <taxon>Chlamydomonadaceae</taxon>
        <taxon>Chlamydomonas</taxon>
    </lineage>
</organism>
<sequence>MLSSMCMHPCHAWLVRSGGALAVTACARQVGGITMGQWESLHRWQTEAICGMIRECRLTSRAMLWNSM</sequence>
<keyword evidence="1" id="KW-0732">Signal</keyword>
<evidence type="ECO:0008006" key="4">
    <source>
        <dbReference type="Google" id="ProtNLM"/>
    </source>
</evidence>
<protein>
    <recommendedName>
        <fullName evidence="4">Secreted protein</fullName>
    </recommendedName>
</protein>
<evidence type="ECO:0000256" key="1">
    <source>
        <dbReference type="SAM" id="SignalP"/>
    </source>
</evidence>
<proteinExistence type="predicted"/>
<feature type="signal peptide" evidence="1">
    <location>
        <begin position="1"/>
        <end position="22"/>
    </location>
</feature>
<dbReference type="EMBL" id="JAEHOC010000027">
    <property type="protein sequence ID" value="KAG2430465.1"/>
    <property type="molecule type" value="Genomic_DNA"/>
</dbReference>
<comment type="caution">
    <text evidence="2">The sequence shown here is derived from an EMBL/GenBank/DDBJ whole genome shotgun (WGS) entry which is preliminary data.</text>
</comment>
<evidence type="ECO:0000313" key="2">
    <source>
        <dbReference type="EMBL" id="KAG2430465.1"/>
    </source>
</evidence>
<evidence type="ECO:0000313" key="3">
    <source>
        <dbReference type="Proteomes" id="UP000650467"/>
    </source>
</evidence>
<gene>
    <name evidence="2" type="ORF">HXX76_009988</name>
</gene>
<dbReference type="AlphaFoldDB" id="A0A835VWH9"/>
<accession>A0A835VWH9</accession>
<keyword evidence="3" id="KW-1185">Reference proteome</keyword>
<feature type="chain" id="PRO_5032769675" description="Secreted protein" evidence="1">
    <location>
        <begin position="23"/>
        <end position="68"/>
    </location>
</feature>